<evidence type="ECO:0000313" key="1">
    <source>
        <dbReference type="EMBL" id="MPC99438.1"/>
    </source>
</evidence>
<protein>
    <submittedName>
        <fullName evidence="1">Uncharacterized protein</fullName>
    </submittedName>
</protein>
<reference evidence="1 2" key="1">
    <citation type="submission" date="2019-05" db="EMBL/GenBank/DDBJ databases">
        <title>Another draft genome of Portunus trituberculatus and its Hox gene families provides insights of decapod evolution.</title>
        <authorList>
            <person name="Jeong J.-H."/>
            <person name="Song I."/>
            <person name="Kim S."/>
            <person name="Choi T."/>
            <person name="Kim D."/>
            <person name="Ryu S."/>
            <person name="Kim W."/>
        </authorList>
    </citation>
    <scope>NUCLEOTIDE SEQUENCE [LARGE SCALE GENOMIC DNA]</scope>
    <source>
        <tissue evidence="1">Muscle</tissue>
    </source>
</reference>
<keyword evidence="2" id="KW-1185">Reference proteome</keyword>
<comment type="caution">
    <text evidence="1">The sequence shown here is derived from an EMBL/GenBank/DDBJ whole genome shotgun (WGS) entry which is preliminary data.</text>
</comment>
<evidence type="ECO:0000313" key="2">
    <source>
        <dbReference type="Proteomes" id="UP000324222"/>
    </source>
</evidence>
<organism evidence="1 2">
    <name type="scientific">Portunus trituberculatus</name>
    <name type="common">Swimming crab</name>
    <name type="synonym">Neptunus trituberculatus</name>
    <dbReference type="NCBI Taxonomy" id="210409"/>
    <lineage>
        <taxon>Eukaryota</taxon>
        <taxon>Metazoa</taxon>
        <taxon>Ecdysozoa</taxon>
        <taxon>Arthropoda</taxon>
        <taxon>Crustacea</taxon>
        <taxon>Multicrustacea</taxon>
        <taxon>Malacostraca</taxon>
        <taxon>Eumalacostraca</taxon>
        <taxon>Eucarida</taxon>
        <taxon>Decapoda</taxon>
        <taxon>Pleocyemata</taxon>
        <taxon>Brachyura</taxon>
        <taxon>Eubrachyura</taxon>
        <taxon>Portunoidea</taxon>
        <taxon>Portunidae</taxon>
        <taxon>Portuninae</taxon>
        <taxon>Portunus</taxon>
    </lineage>
</organism>
<accession>A0A5B7K2S5</accession>
<proteinExistence type="predicted"/>
<dbReference type="AlphaFoldDB" id="A0A5B7K2S5"/>
<sequence>MTLKKKWEGTKIGGREHEGLCGGELKGRGFSHSPPPGLATVICGEIWEEAIQASREDSPPCWKECVEGRKEGKKSEGDVWEL</sequence>
<gene>
    <name evidence="1" type="ORF">E2C01_094851</name>
</gene>
<dbReference type="Proteomes" id="UP000324222">
    <property type="component" value="Unassembled WGS sequence"/>
</dbReference>
<name>A0A5B7K2S5_PORTR</name>
<dbReference type="EMBL" id="VSRR010118364">
    <property type="protein sequence ID" value="MPC99438.1"/>
    <property type="molecule type" value="Genomic_DNA"/>
</dbReference>